<evidence type="ECO:0000256" key="16">
    <source>
        <dbReference type="SAM" id="Phobius"/>
    </source>
</evidence>
<gene>
    <name evidence="19" type="ORF">H8705_09180</name>
</gene>
<dbReference type="Gene3D" id="2.60.410.10">
    <property type="entry name" value="D-Ala-D-Ala carboxypeptidase, C-terminal domain"/>
    <property type="match status" value="1"/>
</dbReference>
<feature type="chain" id="PRO_5036745398" description="serine-type D-Ala-D-Ala carboxypeptidase" evidence="17">
    <location>
        <begin position="25"/>
        <end position="456"/>
    </location>
</feature>
<dbReference type="SUPFAM" id="SSF69189">
    <property type="entry name" value="Penicillin-binding protein associated domain"/>
    <property type="match status" value="1"/>
</dbReference>
<dbReference type="AlphaFoldDB" id="A0A926EQ89"/>
<evidence type="ECO:0000256" key="7">
    <source>
        <dbReference type="ARBA" id="ARBA00022729"/>
    </source>
</evidence>
<dbReference type="EMBL" id="JACRTD010000006">
    <property type="protein sequence ID" value="MBC8585756.1"/>
    <property type="molecule type" value="Genomic_DNA"/>
</dbReference>
<feature type="domain" description="Peptidase S11 D-Ala-D-Ala carboxypeptidase A C-terminal" evidence="18">
    <location>
        <begin position="306"/>
        <end position="398"/>
    </location>
</feature>
<feature type="binding site" evidence="14">
    <location>
        <position position="247"/>
    </location>
    <ligand>
        <name>substrate</name>
    </ligand>
</feature>
<keyword evidence="11" id="KW-0961">Cell wall biogenesis/degradation</keyword>
<dbReference type="InterPro" id="IPR012907">
    <property type="entry name" value="Peptidase_S11_C"/>
</dbReference>
<protein>
    <recommendedName>
        <fullName evidence="4">serine-type D-Ala-D-Ala carboxypeptidase</fullName>
        <ecNumber evidence="4">3.4.16.4</ecNumber>
    </recommendedName>
</protein>
<dbReference type="GO" id="GO:0071555">
    <property type="term" value="P:cell wall organization"/>
    <property type="evidence" value="ECO:0007669"/>
    <property type="project" value="UniProtKB-KW"/>
</dbReference>
<keyword evidence="7 17" id="KW-0732">Signal</keyword>
<keyword evidence="8" id="KW-0378">Hydrolase</keyword>
<comment type="pathway">
    <text evidence="2">Cell wall biogenesis; peptidoglycan biosynthesis.</text>
</comment>
<dbReference type="PANTHER" id="PTHR21581">
    <property type="entry name" value="D-ALANYL-D-ALANINE CARBOXYPEPTIDASE"/>
    <property type="match status" value="1"/>
</dbReference>
<evidence type="ECO:0000259" key="18">
    <source>
        <dbReference type="SMART" id="SM00936"/>
    </source>
</evidence>
<dbReference type="SUPFAM" id="SSF56601">
    <property type="entry name" value="beta-lactamase/transpeptidase-like"/>
    <property type="match status" value="1"/>
</dbReference>
<evidence type="ECO:0000256" key="3">
    <source>
        <dbReference type="ARBA" id="ARBA00007164"/>
    </source>
</evidence>
<keyword evidence="6" id="KW-0645">Protease</keyword>
<dbReference type="GO" id="GO:0009002">
    <property type="term" value="F:serine-type D-Ala-D-Ala carboxypeptidase activity"/>
    <property type="evidence" value="ECO:0007669"/>
    <property type="project" value="UniProtKB-EC"/>
</dbReference>
<feature type="signal peptide" evidence="17">
    <location>
        <begin position="1"/>
        <end position="24"/>
    </location>
</feature>
<dbReference type="EC" id="3.4.16.4" evidence="4"/>
<accession>A0A926EQ89</accession>
<evidence type="ECO:0000256" key="15">
    <source>
        <dbReference type="RuleBase" id="RU004016"/>
    </source>
</evidence>
<organism evidence="19 20">
    <name type="scientific">Youxingia wuxianensis</name>
    <dbReference type="NCBI Taxonomy" id="2763678"/>
    <lineage>
        <taxon>Bacteria</taxon>
        <taxon>Bacillati</taxon>
        <taxon>Bacillota</taxon>
        <taxon>Clostridia</taxon>
        <taxon>Eubacteriales</taxon>
        <taxon>Oscillospiraceae</taxon>
        <taxon>Youxingia</taxon>
    </lineage>
</organism>
<keyword evidence="16" id="KW-1133">Transmembrane helix</keyword>
<evidence type="ECO:0000256" key="9">
    <source>
        <dbReference type="ARBA" id="ARBA00022960"/>
    </source>
</evidence>
<comment type="function">
    <text evidence="1">Removes C-terminal D-alanyl residues from sugar-peptide cell wall precursors.</text>
</comment>
<dbReference type="PRINTS" id="PR00725">
    <property type="entry name" value="DADACBPTASE1"/>
</dbReference>
<evidence type="ECO:0000256" key="1">
    <source>
        <dbReference type="ARBA" id="ARBA00003217"/>
    </source>
</evidence>
<evidence type="ECO:0000256" key="11">
    <source>
        <dbReference type="ARBA" id="ARBA00023316"/>
    </source>
</evidence>
<keyword evidence="16" id="KW-0472">Membrane</keyword>
<dbReference type="GO" id="GO:0009252">
    <property type="term" value="P:peptidoglycan biosynthetic process"/>
    <property type="evidence" value="ECO:0007669"/>
    <property type="project" value="UniProtKB-KW"/>
</dbReference>
<evidence type="ECO:0000256" key="5">
    <source>
        <dbReference type="ARBA" id="ARBA00022645"/>
    </source>
</evidence>
<evidence type="ECO:0000313" key="20">
    <source>
        <dbReference type="Proteomes" id="UP000623678"/>
    </source>
</evidence>
<proteinExistence type="inferred from homology"/>
<dbReference type="InterPro" id="IPR018044">
    <property type="entry name" value="Peptidase_S11"/>
</dbReference>
<dbReference type="InterPro" id="IPR012338">
    <property type="entry name" value="Beta-lactam/transpept-like"/>
</dbReference>
<dbReference type="RefSeq" id="WP_262395472.1">
    <property type="nucleotide sequence ID" value="NZ_JACRTD010000006.1"/>
</dbReference>
<comment type="similarity">
    <text evidence="3 15">Belongs to the peptidase S11 family.</text>
</comment>
<dbReference type="InterPro" id="IPR001967">
    <property type="entry name" value="Peptidase_S11_N"/>
</dbReference>
<evidence type="ECO:0000256" key="12">
    <source>
        <dbReference type="ARBA" id="ARBA00034000"/>
    </source>
</evidence>
<reference evidence="19" key="1">
    <citation type="submission" date="2020-08" db="EMBL/GenBank/DDBJ databases">
        <title>Genome public.</title>
        <authorList>
            <person name="Liu C."/>
            <person name="Sun Q."/>
        </authorList>
    </citation>
    <scope>NUCLEOTIDE SEQUENCE</scope>
    <source>
        <strain evidence="19">NSJ-64</strain>
    </source>
</reference>
<evidence type="ECO:0000256" key="4">
    <source>
        <dbReference type="ARBA" id="ARBA00012448"/>
    </source>
</evidence>
<sequence length="456" mass="51440">MKRLLSAFLTLIILCSFVSLPVSAINHAPPPFADTLNSKAIYMVNTDSGEVVYEKDSQGKMYPASLTKIMTCILALEMVDDLDNETTSLKTYIQEYLYNLRVNGGVDVQTGGIYLNETLCIRDLLYAMMLQSANEAAMMVADYIGDGSIEYFCELMNAKAKEIGAKNTNFSNPSGLYDSNNYSTAYDMAKIAEYAMQNPEFVEIVTTQVYTSQPTNKQENGIQWVSTNRMQNPGNTEYYYDGLQGIKTGTLEESGSNFISTATRDGYTYLLVVMGAPLEDDTGATYAKNLAFVDTKYLYDWAFENFRVKTLMDVGDPIAEVPVRLNWDKDHVQLLASEKYQALVHNEVTSDSVQTIPELPDHVDAPIEKGEEIGYVKLMLEGQEIGRVALVAGENIEQSKALYYMDKVKSFFNTFLFKFVFVFVLVIIVLYIALMVVRNHNKRRYQSRRRKPPTKL</sequence>
<comment type="caution">
    <text evidence="19">The sequence shown here is derived from an EMBL/GenBank/DDBJ whole genome shotgun (WGS) entry which is preliminary data.</text>
</comment>
<evidence type="ECO:0000256" key="8">
    <source>
        <dbReference type="ARBA" id="ARBA00022801"/>
    </source>
</evidence>
<evidence type="ECO:0000313" key="19">
    <source>
        <dbReference type="EMBL" id="MBC8585756.1"/>
    </source>
</evidence>
<dbReference type="Proteomes" id="UP000623678">
    <property type="component" value="Unassembled WGS sequence"/>
</dbReference>
<dbReference type="InterPro" id="IPR015956">
    <property type="entry name" value="Peniciliin-bd_prot_C_sf"/>
</dbReference>
<evidence type="ECO:0000256" key="2">
    <source>
        <dbReference type="ARBA" id="ARBA00004752"/>
    </source>
</evidence>
<evidence type="ECO:0000256" key="10">
    <source>
        <dbReference type="ARBA" id="ARBA00022984"/>
    </source>
</evidence>
<keyword evidence="9" id="KW-0133">Cell shape</keyword>
<feature type="active site" description="Acyl-ester intermediate" evidence="13">
    <location>
        <position position="65"/>
    </location>
</feature>
<dbReference type="Pfam" id="PF00768">
    <property type="entry name" value="Peptidase_S11"/>
    <property type="match status" value="1"/>
</dbReference>
<evidence type="ECO:0000256" key="13">
    <source>
        <dbReference type="PIRSR" id="PIRSR618044-1"/>
    </source>
</evidence>
<dbReference type="InterPro" id="IPR037167">
    <property type="entry name" value="Peptidase_S11_C_sf"/>
</dbReference>
<name>A0A926EQ89_9FIRM</name>
<keyword evidence="5 19" id="KW-0121">Carboxypeptidase</keyword>
<evidence type="ECO:0000256" key="17">
    <source>
        <dbReference type="SAM" id="SignalP"/>
    </source>
</evidence>
<feature type="transmembrane region" description="Helical" evidence="16">
    <location>
        <begin position="415"/>
        <end position="437"/>
    </location>
</feature>
<dbReference type="GO" id="GO:0008360">
    <property type="term" value="P:regulation of cell shape"/>
    <property type="evidence" value="ECO:0007669"/>
    <property type="project" value="UniProtKB-KW"/>
</dbReference>
<comment type="catalytic activity">
    <reaction evidence="12">
        <text>Preferential cleavage: (Ac)2-L-Lys-D-Ala-|-D-Ala. Also transpeptidation of peptidyl-alanyl moieties that are N-acyl substituents of D-alanine.</text>
        <dbReference type="EC" id="3.4.16.4"/>
    </reaction>
</comment>
<dbReference type="SMART" id="SM00936">
    <property type="entry name" value="PBP5_C"/>
    <property type="match status" value="1"/>
</dbReference>
<keyword evidence="10" id="KW-0573">Peptidoglycan synthesis</keyword>
<feature type="active site" evidence="13">
    <location>
        <position position="132"/>
    </location>
</feature>
<dbReference type="Pfam" id="PF07943">
    <property type="entry name" value="PBP5_C"/>
    <property type="match status" value="1"/>
</dbReference>
<dbReference type="Gene3D" id="3.40.710.10">
    <property type="entry name" value="DD-peptidase/beta-lactamase superfamily"/>
    <property type="match status" value="1"/>
</dbReference>
<keyword evidence="16" id="KW-0812">Transmembrane</keyword>
<evidence type="ECO:0000256" key="6">
    <source>
        <dbReference type="ARBA" id="ARBA00022670"/>
    </source>
</evidence>
<dbReference type="GO" id="GO:0006508">
    <property type="term" value="P:proteolysis"/>
    <property type="evidence" value="ECO:0007669"/>
    <property type="project" value="UniProtKB-KW"/>
</dbReference>
<feature type="active site" description="Proton acceptor" evidence="13">
    <location>
        <position position="68"/>
    </location>
</feature>
<dbReference type="PANTHER" id="PTHR21581:SF33">
    <property type="entry name" value="D-ALANYL-D-ALANINE CARBOXYPEPTIDASE DACB"/>
    <property type="match status" value="1"/>
</dbReference>
<keyword evidence="20" id="KW-1185">Reference proteome</keyword>
<evidence type="ECO:0000256" key="14">
    <source>
        <dbReference type="PIRSR" id="PIRSR618044-2"/>
    </source>
</evidence>